<comment type="caution">
    <text evidence="2">The sequence shown here is derived from an EMBL/GenBank/DDBJ whole genome shotgun (WGS) entry which is preliminary data.</text>
</comment>
<dbReference type="EMBL" id="NRRY01000015">
    <property type="protein sequence ID" value="MBK1618895.1"/>
    <property type="molecule type" value="Genomic_DNA"/>
</dbReference>
<dbReference type="InterPro" id="IPR007038">
    <property type="entry name" value="HupE_UreJ"/>
</dbReference>
<feature type="transmembrane region" description="Helical" evidence="1">
    <location>
        <begin position="180"/>
        <end position="201"/>
    </location>
</feature>
<sequence>MGRGDMKRLGLLPWLAAGLAALPGAAQAHLVNSGLGPFYDGALHLLLSPGDLLGLLALALLAGLRGTTAARAAVTALPTALLLAGLIGLTLPVIPNLAWLSTLAFMLLGVLVAFDVRLPPVIIAALAGVYGTLLGLLNGSTLATMDAGVGSLLGIVLTAFMLVLLASAAVVPLHAFWARITVRVAGSWVVAVGMLMLGWLAQGAV</sequence>
<reference evidence="2 3" key="1">
    <citation type="journal article" date="2020" name="Microorganisms">
        <title>Osmotic Adaptation and Compatible Solute Biosynthesis of Phototrophic Bacteria as Revealed from Genome Analyses.</title>
        <authorList>
            <person name="Imhoff J.F."/>
            <person name="Rahn T."/>
            <person name="Kunzel S."/>
            <person name="Keller A."/>
            <person name="Neulinger S.C."/>
        </authorList>
    </citation>
    <scope>NUCLEOTIDE SEQUENCE [LARGE SCALE GENOMIC DNA]</scope>
    <source>
        <strain evidence="2 3">DSM 25653</strain>
    </source>
</reference>
<feature type="transmembrane region" description="Helical" evidence="1">
    <location>
        <begin position="152"/>
        <end position="173"/>
    </location>
</feature>
<keyword evidence="1" id="KW-0472">Membrane</keyword>
<feature type="transmembrane region" description="Helical" evidence="1">
    <location>
        <begin position="44"/>
        <end position="64"/>
    </location>
</feature>
<feature type="transmembrane region" description="Helical" evidence="1">
    <location>
        <begin position="71"/>
        <end position="91"/>
    </location>
</feature>
<dbReference type="AlphaFoldDB" id="A0A9X0W8F4"/>
<evidence type="ECO:0008006" key="4">
    <source>
        <dbReference type="Google" id="ProtNLM"/>
    </source>
</evidence>
<proteinExistence type="predicted"/>
<gene>
    <name evidence="2" type="ORF">CKO42_10720</name>
</gene>
<name>A0A9X0W8F4_9GAMM</name>
<protein>
    <recommendedName>
        <fullName evidence="4">HupE/UreJ family protein</fullName>
    </recommendedName>
</protein>
<feature type="transmembrane region" description="Helical" evidence="1">
    <location>
        <begin position="97"/>
        <end position="114"/>
    </location>
</feature>
<evidence type="ECO:0000313" key="2">
    <source>
        <dbReference type="EMBL" id="MBK1618895.1"/>
    </source>
</evidence>
<keyword evidence="3" id="KW-1185">Reference proteome</keyword>
<organism evidence="2 3">
    <name type="scientific">Lamprobacter modestohalophilus</name>
    <dbReference type="NCBI Taxonomy" id="1064514"/>
    <lineage>
        <taxon>Bacteria</taxon>
        <taxon>Pseudomonadati</taxon>
        <taxon>Pseudomonadota</taxon>
        <taxon>Gammaproteobacteria</taxon>
        <taxon>Chromatiales</taxon>
        <taxon>Chromatiaceae</taxon>
        <taxon>Lamprobacter</taxon>
    </lineage>
</organism>
<dbReference type="Pfam" id="PF04955">
    <property type="entry name" value="HupE_UreJ"/>
    <property type="match status" value="1"/>
</dbReference>
<dbReference type="Proteomes" id="UP001138768">
    <property type="component" value="Unassembled WGS sequence"/>
</dbReference>
<accession>A0A9X0W8F4</accession>
<evidence type="ECO:0000313" key="3">
    <source>
        <dbReference type="Proteomes" id="UP001138768"/>
    </source>
</evidence>
<feature type="transmembrane region" description="Helical" evidence="1">
    <location>
        <begin position="121"/>
        <end position="140"/>
    </location>
</feature>
<keyword evidence="1" id="KW-1133">Transmembrane helix</keyword>
<evidence type="ECO:0000256" key="1">
    <source>
        <dbReference type="SAM" id="Phobius"/>
    </source>
</evidence>
<keyword evidence="1" id="KW-0812">Transmembrane</keyword>